<dbReference type="OrthoDB" id="6104590at2"/>
<gene>
    <name evidence="2" type="ORF">CK501_11575</name>
</gene>
<name>A0A2A2F534_9GAMM</name>
<evidence type="ECO:0008006" key="4">
    <source>
        <dbReference type="Google" id="ProtNLM"/>
    </source>
</evidence>
<dbReference type="EMBL" id="NSKD01000005">
    <property type="protein sequence ID" value="PAU79834.1"/>
    <property type="molecule type" value="Genomic_DNA"/>
</dbReference>
<sequence>MLRRLLLTTLVMFSVSCAASLQLSPYPDVFVSEGSLKATLVKEKSGDHALLRITGTEHEIDGVVFRTDITSRGEDRTAYEAKIDGETRALLLKSRHWGSDRYTAYLPDGDKYHLSRDKDESESLDTDELLSTFQQQKNDGVQDDLAAFDRDANERAQKSRLTDMDASASDACGSEVSTNVDWNTIDDSKLKKLSVAGYCGIVVSQMERLCSSDESFKSTASDIDTINCGFRDALKLKKDGSSLNFTTGESEPNQQDFVRQILRNL</sequence>
<protein>
    <recommendedName>
        <fullName evidence="4">Lipoprotein</fullName>
    </recommendedName>
</protein>
<proteinExistence type="predicted"/>
<evidence type="ECO:0000313" key="3">
    <source>
        <dbReference type="Proteomes" id="UP000218896"/>
    </source>
</evidence>
<keyword evidence="1" id="KW-0732">Signal</keyword>
<organism evidence="2 3">
    <name type="scientific">Halovibrio salipaludis</name>
    <dbReference type="NCBI Taxonomy" id="2032626"/>
    <lineage>
        <taxon>Bacteria</taxon>
        <taxon>Pseudomonadati</taxon>
        <taxon>Pseudomonadota</taxon>
        <taxon>Gammaproteobacteria</taxon>
        <taxon>Oceanospirillales</taxon>
        <taxon>Halomonadaceae</taxon>
        <taxon>Halovibrio</taxon>
    </lineage>
</organism>
<feature type="signal peptide" evidence="1">
    <location>
        <begin position="1"/>
        <end position="18"/>
    </location>
</feature>
<reference evidence="2 3" key="1">
    <citation type="submission" date="2017-08" db="EMBL/GenBank/DDBJ databases">
        <title>Halovibrio sewagensis sp. nov., isolated from wastewater of high salinity.</title>
        <authorList>
            <person name="Dong X."/>
            <person name="Zhang G."/>
        </authorList>
    </citation>
    <scope>NUCLEOTIDE SEQUENCE [LARGE SCALE GENOMIC DNA]</scope>
    <source>
        <strain evidence="2 3">YL5-2</strain>
    </source>
</reference>
<dbReference type="RefSeq" id="WP_095617904.1">
    <property type="nucleotide sequence ID" value="NZ_NSKD01000005.1"/>
</dbReference>
<dbReference type="Proteomes" id="UP000218896">
    <property type="component" value="Unassembled WGS sequence"/>
</dbReference>
<evidence type="ECO:0000313" key="2">
    <source>
        <dbReference type="EMBL" id="PAU79834.1"/>
    </source>
</evidence>
<accession>A0A2A2F534</accession>
<feature type="chain" id="PRO_5013308118" description="Lipoprotein" evidence="1">
    <location>
        <begin position="19"/>
        <end position="265"/>
    </location>
</feature>
<evidence type="ECO:0000256" key="1">
    <source>
        <dbReference type="SAM" id="SignalP"/>
    </source>
</evidence>
<keyword evidence="3" id="KW-1185">Reference proteome</keyword>
<dbReference type="PROSITE" id="PS51257">
    <property type="entry name" value="PROKAR_LIPOPROTEIN"/>
    <property type="match status" value="1"/>
</dbReference>
<dbReference type="AlphaFoldDB" id="A0A2A2F534"/>
<comment type="caution">
    <text evidence="2">The sequence shown here is derived from an EMBL/GenBank/DDBJ whole genome shotgun (WGS) entry which is preliminary data.</text>
</comment>